<dbReference type="GO" id="GO:0016301">
    <property type="term" value="F:kinase activity"/>
    <property type="evidence" value="ECO:0007669"/>
    <property type="project" value="UniProtKB-KW"/>
</dbReference>
<sequence>MIGLEPAQISRVAALLFGDAPSHMYRVDTTAGQSFLLKLIDVERQEGVLRAEGVAAWLAEQGLDLPAPLPGFPRETPEGDVAILLPFMSGRRVEASISDMRALGKALGAFHHNLVRHPDLGSWRDFTDDRLSELNAVRERLVKKQGARPQYADRLSELAADRSLDFRFDALPRRPLHGDLNPGNILIAGDKAVLMDFEDVFHSVLPIAFDLALVLERLVLVRVGEEQLAIDLGQAFMFEYSRSGGSFVDVAPLSGQEWTSVLRSLALRSLCTLALGEESGIRVETGEWEKFFYLEQLATDKGHLIERMTRAIPAEAGAGFASGIA</sequence>
<feature type="domain" description="Aminoglycoside phosphotransferase" evidence="1">
    <location>
        <begin position="22"/>
        <end position="236"/>
    </location>
</feature>
<dbReference type="Pfam" id="PF01636">
    <property type="entry name" value="APH"/>
    <property type="match status" value="1"/>
</dbReference>
<keyword evidence="2" id="KW-0808">Transferase</keyword>
<accession>A9CZT9</accession>
<dbReference type="SUPFAM" id="SSF56112">
    <property type="entry name" value="Protein kinase-like (PK-like)"/>
    <property type="match status" value="1"/>
</dbReference>
<dbReference type="HOGENOM" id="CLU_833646_0_0_5"/>
<evidence type="ECO:0000259" key="1">
    <source>
        <dbReference type="Pfam" id="PF01636"/>
    </source>
</evidence>
<reference evidence="2 3" key="2">
    <citation type="submission" date="2012-06" db="EMBL/GenBank/DDBJ databases">
        <authorList>
            <person name="Fiebig A."/>
        </authorList>
    </citation>
    <scope>NUCLEOTIDE SEQUENCE [LARGE SCALE GENOMIC DNA]</scope>
    <source>
        <strain evidence="2 3">DFL-43</strain>
    </source>
</reference>
<protein>
    <submittedName>
        <fullName evidence="2">Putative homoserine kinase type II (Protein kinase fold)</fullName>
    </submittedName>
</protein>
<dbReference type="Gene3D" id="3.90.1200.10">
    <property type="match status" value="1"/>
</dbReference>
<dbReference type="AlphaFoldDB" id="A9CZT9"/>
<dbReference type="InterPro" id="IPR011009">
    <property type="entry name" value="Kinase-like_dom_sf"/>
</dbReference>
<proteinExistence type="predicted"/>
<dbReference type="EMBL" id="ABIA03000002">
    <property type="protein sequence ID" value="EDQ34844.1"/>
    <property type="molecule type" value="Genomic_DNA"/>
</dbReference>
<name>A9CZT9_HOEPD</name>
<evidence type="ECO:0000313" key="3">
    <source>
        <dbReference type="Proteomes" id="UP000004291"/>
    </source>
</evidence>
<gene>
    <name evidence="2" type="ORF">HPDFL43_01565</name>
</gene>
<dbReference type="RefSeq" id="WP_007196105.1">
    <property type="nucleotide sequence ID" value="NZ_CM002917.1"/>
</dbReference>
<dbReference type="eggNOG" id="COG2334">
    <property type="taxonomic scope" value="Bacteria"/>
</dbReference>
<dbReference type="InterPro" id="IPR002575">
    <property type="entry name" value="Aminoglycoside_PTrfase"/>
</dbReference>
<reference evidence="2 3" key="1">
    <citation type="submission" date="2007-10" db="EMBL/GenBank/DDBJ databases">
        <authorList>
            <person name="Wagner-Dobler I."/>
            <person name="Ferriera S."/>
            <person name="Johnson J."/>
            <person name="Kravitz S."/>
            <person name="Beeson K."/>
            <person name="Sutton G."/>
            <person name="Rogers Y.-H."/>
            <person name="Friedman R."/>
            <person name="Frazier M."/>
            <person name="Venter J.C."/>
        </authorList>
    </citation>
    <scope>NUCLEOTIDE SEQUENCE [LARGE SCALE GENOMIC DNA]</scope>
    <source>
        <strain evidence="2 3">DFL-43</strain>
    </source>
</reference>
<organism evidence="2 3">
    <name type="scientific">Hoeflea phototrophica (strain DSM 17068 / NCIMB 14078 / DFL-43)</name>
    <dbReference type="NCBI Taxonomy" id="411684"/>
    <lineage>
        <taxon>Bacteria</taxon>
        <taxon>Pseudomonadati</taxon>
        <taxon>Pseudomonadota</taxon>
        <taxon>Alphaproteobacteria</taxon>
        <taxon>Hyphomicrobiales</taxon>
        <taxon>Rhizobiaceae</taxon>
        <taxon>Hoeflea</taxon>
    </lineage>
</organism>
<dbReference type="STRING" id="411684.HPDFL43_01565"/>
<keyword evidence="2" id="KW-0418">Kinase</keyword>
<keyword evidence="3" id="KW-1185">Reference proteome</keyword>
<dbReference type="Proteomes" id="UP000004291">
    <property type="component" value="Chromosome"/>
</dbReference>
<evidence type="ECO:0000313" key="2">
    <source>
        <dbReference type="EMBL" id="EDQ34844.1"/>
    </source>
</evidence>
<comment type="caution">
    <text evidence="2">The sequence shown here is derived from an EMBL/GenBank/DDBJ whole genome shotgun (WGS) entry which is preliminary data.</text>
</comment>